<dbReference type="GO" id="GO:0005737">
    <property type="term" value="C:cytoplasm"/>
    <property type="evidence" value="ECO:0007669"/>
    <property type="project" value="TreeGrafter"/>
</dbReference>
<evidence type="ECO:0000313" key="1">
    <source>
        <dbReference type="EMBL" id="CAB4919892.1"/>
    </source>
</evidence>
<accession>A0A6J7HK16</accession>
<dbReference type="EMBL" id="CAFBMR010000059">
    <property type="protein sequence ID" value="CAB4919892.1"/>
    <property type="molecule type" value="Genomic_DNA"/>
</dbReference>
<dbReference type="InterPro" id="IPR036291">
    <property type="entry name" value="NAD(P)-bd_dom_sf"/>
</dbReference>
<dbReference type="PIRSF" id="PIRSF001439">
    <property type="entry name" value="CryM"/>
    <property type="match status" value="1"/>
</dbReference>
<organism evidence="1">
    <name type="scientific">freshwater metagenome</name>
    <dbReference type="NCBI Taxonomy" id="449393"/>
    <lineage>
        <taxon>unclassified sequences</taxon>
        <taxon>metagenomes</taxon>
        <taxon>ecological metagenomes</taxon>
    </lineage>
</organism>
<protein>
    <submittedName>
        <fullName evidence="1">Unannotated protein</fullName>
    </submittedName>
</protein>
<dbReference type="Gene3D" id="3.40.50.720">
    <property type="entry name" value="NAD(P)-binding Rossmann-like Domain"/>
    <property type="match status" value="1"/>
</dbReference>
<gene>
    <name evidence="1" type="ORF">UFOPK3610_01349</name>
</gene>
<dbReference type="Pfam" id="PF02423">
    <property type="entry name" value="OCD_Mu_crystall"/>
    <property type="match status" value="1"/>
</dbReference>
<sequence>MNDVQPMILLGPDDVDALATSAVGLAAAAETARLCGEGTIKTGRVQVNGDISWMRIMAGLVDDLDLLGYKEFHRVGQRVRYHVHLFRQSTGDPIATIDGRRITGLRTASLASVAARHWAGTAPQRVGLIGSGEEAKEGLRALVGAINVSEAFVYSPTPANREAYAKEMTLETGTKVTSVAEQNQVMNSCDVLYVATSSHNEPFLSGDELGSVRFIAAIGSTMPVHRELRGGVFLACDEVVVDTMDATHESGDCIEATELGWDATSAITLGNYLMRPPLPAAEGRTLFKSIGSVEQDLVLAYYLAQEAIRTGRGTEITDVASLRIMR</sequence>
<dbReference type="InterPro" id="IPR003462">
    <property type="entry name" value="ODC_Mu_crystall"/>
</dbReference>
<dbReference type="PANTHER" id="PTHR13812">
    <property type="entry name" value="KETIMINE REDUCTASE MU-CRYSTALLIN"/>
    <property type="match status" value="1"/>
</dbReference>
<dbReference type="Gene3D" id="3.30.1780.10">
    <property type="entry name" value="ornithine cyclodeaminase, domain 1"/>
    <property type="match status" value="1"/>
</dbReference>
<proteinExistence type="predicted"/>
<dbReference type="InterPro" id="IPR023401">
    <property type="entry name" value="ODC_N"/>
</dbReference>
<dbReference type="SUPFAM" id="SSF51735">
    <property type="entry name" value="NAD(P)-binding Rossmann-fold domains"/>
    <property type="match status" value="1"/>
</dbReference>
<dbReference type="PANTHER" id="PTHR13812:SF19">
    <property type="entry name" value="KETIMINE REDUCTASE MU-CRYSTALLIN"/>
    <property type="match status" value="1"/>
</dbReference>
<name>A0A6J7HK16_9ZZZZ</name>
<dbReference type="AlphaFoldDB" id="A0A6J7HK16"/>
<reference evidence="1" key="1">
    <citation type="submission" date="2020-05" db="EMBL/GenBank/DDBJ databases">
        <authorList>
            <person name="Chiriac C."/>
            <person name="Salcher M."/>
            <person name="Ghai R."/>
            <person name="Kavagutti S V."/>
        </authorList>
    </citation>
    <scope>NUCLEOTIDE SEQUENCE</scope>
</reference>